<dbReference type="InterPro" id="IPR036291">
    <property type="entry name" value="NAD(P)-bd_dom_sf"/>
</dbReference>
<protein>
    <submittedName>
        <fullName evidence="11">Uncharacterized protein</fullName>
    </submittedName>
</protein>
<feature type="transmembrane region" description="Helical" evidence="8">
    <location>
        <begin position="404"/>
        <end position="425"/>
    </location>
</feature>
<sequence>MATEEVAGGGGSTVCTVIWGRSSFVGRSLVSKLLRTSTGWTVRIADSRPSLALDLAEMEDKILVDSIQSGRLSYYQVDIRDVATVSRGNVHLVHKGSSVVFFMDMLDSSLQDFYDQYIFIVQGTKNVISACHDCEVERLIYNSSADVVFDGVHDIFVGNESLQYPYKFEDVLCDLKVHAEALILSANTADGLSTCALRPCNPFGPGDSYLVPSLVDGAKSAWAKFFIGTGSNMCDYTYVENIAHAHMCAENALRCRIASVAGEPFFITNLQPMKSGDFASLLLSDLGFPRFSFHLPLRLVLLILMLVGWVCKTLVYPRTRISFLRSFFCTRTFDCSKAQKHIGYSPIISLEDGIALTTESFPHLVKDSPHSRECDLTRISKVEKLFGSGKVTDILLWRDEKKTFICALGLFLLFYWFLLSGRTLVTATAELLFLASARCRQREISPSYFAAPETSVRAAVASLSSLWNRGVRTVSLLARGEDASLLFKVGAALCFFKLLLRLSHLFTVFIIYDRHEDQVDAFVRKAAARFSKAGACS</sequence>
<keyword evidence="4" id="KW-0256">Endoplasmic reticulum</keyword>
<evidence type="ECO:0000313" key="12">
    <source>
        <dbReference type="Proteomes" id="UP001189122"/>
    </source>
</evidence>
<evidence type="ECO:0000259" key="9">
    <source>
        <dbReference type="Pfam" id="PF01073"/>
    </source>
</evidence>
<dbReference type="AlphaFoldDB" id="A0A7I8JC20"/>
<dbReference type="InterPro" id="IPR003388">
    <property type="entry name" value="Reticulon"/>
</dbReference>
<evidence type="ECO:0000259" key="10">
    <source>
        <dbReference type="Pfam" id="PF02453"/>
    </source>
</evidence>
<keyword evidence="3 8" id="KW-0812">Transmembrane</keyword>
<evidence type="ECO:0000256" key="2">
    <source>
        <dbReference type="ARBA" id="ARBA00009219"/>
    </source>
</evidence>
<evidence type="ECO:0000256" key="6">
    <source>
        <dbReference type="ARBA" id="ARBA00023002"/>
    </source>
</evidence>
<keyword evidence="6" id="KW-0560">Oxidoreductase</keyword>
<dbReference type="EMBL" id="CACRZD030000011">
    <property type="protein sequence ID" value="CAA6667737.1"/>
    <property type="molecule type" value="Genomic_DNA"/>
</dbReference>
<dbReference type="Pfam" id="PF01073">
    <property type="entry name" value="3Beta_HSD"/>
    <property type="match status" value="1"/>
</dbReference>
<dbReference type="PANTHER" id="PTHR43245">
    <property type="entry name" value="BIFUNCTIONAL POLYMYXIN RESISTANCE PROTEIN ARNA"/>
    <property type="match status" value="1"/>
</dbReference>
<evidence type="ECO:0000256" key="3">
    <source>
        <dbReference type="ARBA" id="ARBA00022692"/>
    </source>
</evidence>
<evidence type="ECO:0000256" key="8">
    <source>
        <dbReference type="SAM" id="Phobius"/>
    </source>
</evidence>
<accession>A0A7I8JC20</accession>
<organism evidence="11">
    <name type="scientific">Spirodela intermedia</name>
    <name type="common">Intermediate duckweed</name>
    <dbReference type="NCBI Taxonomy" id="51605"/>
    <lineage>
        <taxon>Eukaryota</taxon>
        <taxon>Viridiplantae</taxon>
        <taxon>Streptophyta</taxon>
        <taxon>Embryophyta</taxon>
        <taxon>Tracheophyta</taxon>
        <taxon>Spermatophyta</taxon>
        <taxon>Magnoliopsida</taxon>
        <taxon>Liliopsida</taxon>
        <taxon>Araceae</taxon>
        <taxon>Lemnoideae</taxon>
        <taxon>Spirodela</taxon>
    </lineage>
</organism>
<keyword evidence="12" id="KW-1185">Reference proteome</keyword>
<proteinExistence type="inferred from homology"/>
<dbReference type="InterPro" id="IPR050177">
    <property type="entry name" value="Lipid_A_modif_metabolic_enz"/>
</dbReference>
<gene>
    <name evidence="11" type="ORF">SI7747_11014131</name>
</gene>
<dbReference type="PANTHER" id="PTHR43245:SF51">
    <property type="entry name" value="SHORT CHAIN DEHYDROGENASE_REDUCTASE FAMILY 42E, MEMBER 2"/>
    <property type="match status" value="1"/>
</dbReference>
<feature type="domain" description="3-beta hydroxysteroid dehydrogenase/isomerase" evidence="9">
    <location>
        <begin position="17"/>
        <end position="296"/>
    </location>
</feature>
<dbReference type="GO" id="GO:0005789">
    <property type="term" value="C:endoplasmic reticulum membrane"/>
    <property type="evidence" value="ECO:0007669"/>
    <property type="project" value="UniProtKB-SubCell"/>
</dbReference>
<comment type="similarity">
    <text evidence="2">Belongs to the 3-beta-HSD family.</text>
</comment>
<feature type="domain" description="Reticulon" evidence="10">
    <location>
        <begin position="391"/>
        <end position="526"/>
    </location>
</feature>
<keyword evidence="7 8" id="KW-0472">Membrane</keyword>
<dbReference type="EMBL" id="LR743598">
    <property type="protein sequence ID" value="CAA2628489.1"/>
    <property type="molecule type" value="Genomic_DNA"/>
</dbReference>
<dbReference type="GO" id="GO:0006694">
    <property type="term" value="P:steroid biosynthetic process"/>
    <property type="evidence" value="ECO:0007669"/>
    <property type="project" value="InterPro"/>
</dbReference>
<evidence type="ECO:0000256" key="7">
    <source>
        <dbReference type="ARBA" id="ARBA00023136"/>
    </source>
</evidence>
<evidence type="ECO:0000256" key="1">
    <source>
        <dbReference type="ARBA" id="ARBA00004477"/>
    </source>
</evidence>
<evidence type="ECO:0000256" key="4">
    <source>
        <dbReference type="ARBA" id="ARBA00022824"/>
    </source>
</evidence>
<dbReference type="Proteomes" id="UP001189122">
    <property type="component" value="Unassembled WGS sequence"/>
</dbReference>
<reference evidence="11 12" key="1">
    <citation type="submission" date="2019-12" db="EMBL/GenBank/DDBJ databases">
        <authorList>
            <person name="Scholz U."/>
            <person name="Mascher M."/>
            <person name="Fiebig A."/>
        </authorList>
    </citation>
    <scope>NUCLEOTIDE SEQUENCE</scope>
</reference>
<evidence type="ECO:0000256" key="5">
    <source>
        <dbReference type="ARBA" id="ARBA00022989"/>
    </source>
</evidence>
<dbReference type="InterPro" id="IPR002225">
    <property type="entry name" value="3Beta_OHSteriod_DH/Estase"/>
</dbReference>
<dbReference type="Gene3D" id="3.40.50.720">
    <property type="entry name" value="NAD(P)-binding Rossmann-like Domain"/>
    <property type="match status" value="1"/>
</dbReference>
<dbReference type="Pfam" id="PF02453">
    <property type="entry name" value="Reticulon"/>
    <property type="match status" value="1"/>
</dbReference>
<evidence type="ECO:0000313" key="11">
    <source>
        <dbReference type="EMBL" id="CAA2628489.1"/>
    </source>
</evidence>
<feature type="transmembrane region" description="Helical" evidence="8">
    <location>
        <begin position="295"/>
        <end position="315"/>
    </location>
</feature>
<keyword evidence="5 8" id="KW-1133">Transmembrane helix</keyword>
<dbReference type="GO" id="GO:0016616">
    <property type="term" value="F:oxidoreductase activity, acting on the CH-OH group of donors, NAD or NADP as acceptor"/>
    <property type="evidence" value="ECO:0007669"/>
    <property type="project" value="InterPro"/>
</dbReference>
<name>A0A7I8JC20_SPIIN</name>
<comment type="subcellular location">
    <subcellularLocation>
        <location evidence="1">Endoplasmic reticulum membrane</location>
        <topology evidence="1">Multi-pass membrane protein</topology>
    </subcellularLocation>
</comment>
<dbReference type="SUPFAM" id="SSF51735">
    <property type="entry name" value="NAD(P)-binding Rossmann-fold domains"/>
    <property type="match status" value="1"/>
</dbReference>